<reference evidence="2 3" key="1">
    <citation type="submission" date="2019-07" db="EMBL/GenBank/DDBJ databases">
        <title>Genomics analysis of Aphanomyces spp. identifies a new class of oomycete effector associated with host adaptation.</title>
        <authorList>
            <person name="Gaulin E."/>
        </authorList>
    </citation>
    <scope>NUCLEOTIDE SEQUENCE [LARGE SCALE GENOMIC DNA]</scope>
    <source>
        <strain evidence="2 3">ATCC 201684</strain>
    </source>
</reference>
<keyword evidence="3" id="KW-1185">Reference proteome</keyword>
<accession>A0A6G0WR02</accession>
<name>A0A6G0WR02_9STRA</name>
<feature type="domain" description="Myb/SANT-like DNA-binding" evidence="1">
    <location>
        <begin position="5"/>
        <end position="70"/>
    </location>
</feature>
<dbReference type="Pfam" id="PF13837">
    <property type="entry name" value="Myb_DNA-bind_4"/>
    <property type="match status" value="1"/>
</dbReference>
<dbReference type="VEuPathDB" id="FungiDB:AeMF1_007773"/>
<dbReference type="AlphaFoldDB" id="A0A6G0WR02"/>
<dbReference type="EMBL" id="VJMJ01000160">
    <property type="protein sequence ID" value="KAF0729841.1"/>
    <property type="molecule type" value="Genomic_DNA"/>
</dbReference>
<evidence type="ECO:0000313" key="2">
    <source>
        <dbReference type="EMBL" id="KAF0729841.1"/>
    </source>
</evidence>
<proteinExistence type="predicted"/>
<sequence>MVLEKWSDEETSKLIAYWQEHMEEYKKQKMPFYQAAAASIGTKGWKSIKNRCEHLDRKYAKIKQRMSASGFGVRSADPPTLRATITKEFKWYYDLDELLGVSSHVNPLAVLDTSQLSITDTSSISETTMVYGDNLALDEEQSERSAELDSAEIAVTSQKNPLKRKKPESNGESNISSILYNLGEQGLEIERGRLELMQKQIEFEMATRREEMQQRQREFELTYQTAQAKYELDKLMLEAKIRKLGSSD</sequence>
<gene>
    <name evidence="2" type="ORF">Ae201684_012624</name>
</gene>
<comment type="caution">
    <text evidence="2">The sequence shown here is derived from an EMBL/GenBank/DDBJ whole genome shotgun (WGS) entry which is preliminary data.</text>
</comment>
<dbReference type="Proteomes" id="UP000481153">
    <property type="component" value="Unassembled WGS sequence"/>
</dbReference>
<evidence type="ECO:0000313" key="3">
    <source>
        <dbReference type="Proteomes" id="UP000481153"/>
    </source>
</evidence>
<evidence type="ECO:0000259" key="1">
    <source>
        <dbReference type="Pfam" id="PF13837"/>
    </source>
</evidence>
<organism evidence="2 3">
    <name type="scientific">Aphanomyces euteiches</name>
    <dbReference type="NCBI Taxonomy" id="100861"/>
    <lineage>
        <taxon>Eukaryota</taxon>
        <taxon>Sar</taxon>
        <taxon>Stramenopiles</taxon>
        <taxon>Oomycota</taxon>
        <taxon>Saprolegniomycetes</taxon>
        <taxon>Saprolegniales</taxon>
        <taxon>Verrucalvaceae</taxon>
        <taxon>Aphanomyces</taxon>
    </lineage>
</organism>
<protein>
    <recommendedName>
        <fullName evidence="1">Myb/SANT-like DNA-binding domain-containing protein</fullName>
    </recommendedName>
</protein>
<dbReference type="InterPro" id="IPR044822">
    <property type="entry name" value="Myb_DNA-bind_4"/>
</dbReference>